<dbReference type="PANTHER" id="PTHR46696:SF1">
    <property type="entry name" value="CYTOCHROME P450 YJIB-RELATED"/>
    <property type="match status" value="1"/>
</dbReference>
<evidence type="ECO:0000256" key="2">
    <source>
        <dbReference type="ARBA" id="ARBA00001971"/>
    </source>
</evidence>
<dbReference type="InterPro" id="IPR002397">
    <property type="entry name" value="Cyt_P450_B"/>
</dbReference>
<keyword evidence="11" id="KW-1185">Reference proteome</keyword>
<keyword evidence="4" id="KW-0575">Peroxidase</keyword>
<dbReference type="Proteomes" id="UP000463224">
    <property type="component" value="Unassembled WGS sequence"/>
</dbReference>
<keyword evidence="5" id="KW-0479">Metal-binding</keyword>
<dbReference type="RefSeq" id="WP_156713374.1">
    <property type="nucleotide sequence ID" value="NZ_WPHG01000003.1"/>
</dbReference>
<dbReference type="PROSITE" id="PS00086">
    <property type="entry name" value="CYTOCHROME_P450"/>
    <property type="match status" value="1"/>
</dbReference>
<feature type="compositionally biased region" description="Basic and acidic residues" evidence="8">
    <location>
        <begin position="1"/>
        <end position="11"/>
    </location>
</feature>
<keyword evidence="9" id="KW-0812">Transmembrane</keyword>
<dbReference type="GO" id="GO:0016705">
    <property type="term" value="F:oxidoreductase activity, acting on paired donors, with incorporation or reduction of molecular oxygen"/>
    <property type="evidence" value="ECO:0007669"/>
    <property type="project" value="InterPro"/>
</dbReference>
<evidence type="ECO:0000256" key="9">
    <source>
        <dbReference type="SAM" id="Phobius"/>
    </source>
</evidence>
<dbReference type="InterPro" id="IPR017972">
    <property type="entry name" value="Cyt_P450_CS"/>
</dbReference>
<feature type="region of interest" description="Disordered" evidence="8">
    <location>
        <begin position="1"/>
        <end position="25"/>
    </location>
</feature>
<dbReference type="GO" id="GO:0004601">
    <property type="term" value="F:peroxidase activity"/>
    <property type="evidence" value="ECO:0007669"/>
    <property type="project" value="UniProtKB-KW"/>
</dbReference>
<evidence type="ECO:0000256" key="4">
    <source>
        <dbReference type="ARBA" id="ARBA00022559"/>
    </source>
</evidence>
<dbReference type="GO" id="GO:0020037">
    <property type="term" value="F:heme binding"/>
    <property type="evidence" value="ECO:0007669"/>
    <property type="project" value="InterPro"/>
</dbReference>
<evidence type="ECO:0000256" key="3">
    <source>
        <dbReference type="ARBA" id="ARBA00010617"/>
    </source>
</evidence>
<protein>
    <submittedName>
        <fullName evidence="10">Cytochrome P450</fullName>
    </submittedName>
</protein>
<keyword evidence="7" id="KW-0408">Iron</keyword>
<accession>A0A844QGM5</accession>
<dbReference type="InterPro" id="IPR036396">
    <property type="entry name" value="Cyt_P450_sf"/>
</dbReference>
<organism evidence="10 11">
    <name type="scientific">Nitratireductor arenosus</name>
    <dbReference type="NCBI Taxonomy" id="2682096"/>
    <lineage>
        <taxon>Bacteria</taxon>
        <taxon>Pseudomonadati</taxon>
        <taxon>Pseudomonadota</taxon>
        <taxon>Alphaproteobacteria</taxon>
        <taxon>Hyphomicrobiales</taxon>
        <taxon>Phyllobacteriaceae</taxon>
        <taxon>Nitratireductor</taxon>
    </lineage>
</organism>
<dbReference type="Pfam" id="PF00067">
    <property type="entry name" value="p450"/>
    <property type="match status" value="1"/>
</dbReference>
<dbReference type="GO" id="GO:0005506">
    <property type="term" value="F:iron ion binding"/>
    <property type="evidence" value="ECO:0007669"/>
    <property type="project" value="InterPro"/>
</dbReference>
<dbReference type="SUPFAM" id="SSF54909">
    <property type="entry name" value="Dimeric alpha+beta barrel"/>
    <property type="match status" value="1"/>
</dbReference>
<feature type="transmembrane region" description="Helical" evidence="9">
    <location>
        <begin position="657"/>
        <end position="677"/>
    </location>
</feature>
<feature type="transmembrane region" description="Helical" evidence="9">
    <location>
        <begin position="689"/>
        <end position="715"/>
    </location>
</feature>
<comment type="cofactor">
    <cofactor evidence="2">
        <name>heme</name>
        <dbReference type="ChEBI" id="CHEBI:30413"/>
    </cofactor>
</comment>
<dbReference type="GO" id="GO:0004497">
    <property type="term" value="F:monooxygenase activity"/>
    <property type="evidence" value="ECO:0007669"/>
    <property type="project" value="InterPro"/>
</dbReference>
<dbReference type="SUPFAM" id="SSF48264">
    <property type="entry name" value="Cytochrome P450"/>
    <property type="match status" value="1"/>
</dbReference>
<keyword evidence="9" id="KW-0472">Membrane</keyword>
<keyword evidence="9" id="KW-1133">Transmembrane helix</keyword>
<keyword evidence="6" id="KW-0560">Oxidoreductase</keyword>
<evidence type="ECO:0000313" key="11">
    <source>
        <dbReference type="Proteomes" id="UP000463224"/>
    </source>
</evidence>
<dbReference type="InterPro" id="IPR001128">
    <property type="entry name" value="Cyt_P450"/>
</dbReference>
<evidence type="ECO:0000313" key="10">
    <source>
        <dbReference type="EMBL" id="MVA98435.1"/>
    </source>
</evidence>
<dbReference type="PANTHER" id="PTHR46696">
    <property type="entry name" value="P450, PUTATIVE (EUROFUNG)-RELATED"/>
    <property type="match status" value="1"/>
</dbReference>
<evidence type="ECO:0000256" key="7">
    <source>
        <dbReference type="ARBA" id="ARBA00023004"/>
    </source>
</evidence>
<comment type="similarity">
    <text evidence="3">Belongs to the cytochrome P450 family.</text>
</comment>
<comment type="cofactor">
    <cofactor evidence="1">
        <name>heme b</name>
        <dbReference type="ChEBI" id="CHEBI:60344"/>
    </cofactor>
</comment>
<dbReference type="EMBL" id="WPHG01000003">
    <property type="protein sequence ID" value="MVA98435.1"/>
    <property type="molecule type" value="Genomic_DNA"/>
</dbReference>
<gene>
    <name evidence="10" type="ORF">GN330_14390</name>
</gene>
<dbReference type="PRINTS" id="PR00359">
    <property type="entry name" value="BP450"/>
</dbReference>
<comment type="caution">
    <text evidence="10">The sequence shown here is derived from an EMBL/GenBank/DDBJ whole genome shotgun (WGS) entry which is preliminary data.</text>
</comment>
<name>A0A844QGM5_9HYPH</name>
<sequence>MFRTKYHDGVRAARAAQRPVSEMPPFDPERLRSSGLIARAVSAFLENPRPATRFFRRYWPILSLGKTVIVFKNADVREVLERQEDFETPFGPEMEEMAGGANFVLGMQDGGEYRRIKSALLSAFPPSEIETVVRPIAARHSAGIMRGAVPGFDAVDRMLKTVPVRICRDYFGMVIEDELAFADWAIALSSLFFADPTGNAKTRELAVVASERMLATIDRSLARVRAGFGKSDTPLARLVAIRAADPAALGEDEIRSVMMGMIAGFTPTNLLAAGNALDVVLTMPEARAAVEAALAAGDDAALTRAIDEAMRFKPINPGPFRYVPRDTVLAKGTGRQKTLKAGTTVWPWTLSAMFDADDVKQPERFDPDRPQRNSLVFGHGIHWCVGAALARVQIGEAFRALFSKPGLRRAAGAPGRLARRGAFPESLCVDFDVSAEVRAVGHSFVTIAVPVAGTVAPARLRAMVEALGNPADSAIRAAFDATGLVHFASLSVIGKADQATERPDDPKHLVFEFSADGDQKTAIAAVADGAGPWLRPVFEAAGALDKEGDFAALLHRHALAVSPAPGDVAGLCFTGTPGHSVRRILAEEELCAEANEIVCAQPADAGDSALDRLDTVRRALADKGGYDWAFQAAPSGLDAPAGDVWDMVRKTVSAPRLLAGIAAVFGILSACILFFAFEAPFDGVLRGFFSVLAALLLGLLALCALVGLPAAIVYWRFRRLEREPQIEAGPLPPDRFEAITAREDHGVQNHLAAISVMKPGRLRRLALRLAFFTILQFVRHVFAPGRLADIGSIHYARWVLLPGTDKLLFFSNYGGSWGSYLEDFITKAAKGLTGVWSNTAGFPKARNLFFDGATDGDRFKLWARAQQIPTLFWYSAYPALNTGAIRRNAAIRRGLATARTDSEAAAWLALFGSKPRTAGGLETEDIQSILFGGMGRLAEARMVALRMPEHMPRAARRDWLDHLVHSTAFGGIEPTEAAMVSAFAPGGLVKLGLSGLDGGLPGSFPTTFRHGMADPHQNRVLGDVGDNAPEHWEWGNADEPVDAVLVLYADTRQRLEKNVDALANLSAAAGMETVASLPLTIERDVRGKPIEHFGFRDGISQPVIAGTPRALRAAAAQHRIAAGEFVLGYPDELGRLPPSPMLGAGLDARGRLSGRDRAASAGEDPQWRDFGRNGSFLVIRQLAQNVGAFEKFCRDTARALGRTEIAGRPAPEWVGAKMLGRWKDGTSLIGHPEWRAGQEPDNDFLFASDDAQGRQCPFGAHIRRSNPRDSLGAKPETQIQISKRHRILRIGRTYARQAKGGKKAEKGMVFMCLNADIERQFAFVQQTWVNNRGFESLRGEADPLVGNVAGEGCFTVAGPEGPLRLKGLSAFVTLRGGGYFFVPSRRALRYLRSQS</sequence>
<evidence type="ECO:0000256" key="1">
    <source>
        <dbReference type="ARBA" id="ARBA00001970"/>
    </source>
</evidence>
<proteinExistence type="inferred from homology"/>
<dbReference type="InterPro" id="IPR011008">
    <property type="entry name" value="Dimeric_a/b-barrel"/>
</dbReference>
<evidence type="ECO:0000256" key="5">
    <source>
        <dbReference type="ARBA" id="ARBA00022723"/>
    </source>
</evidence>
<evidence type="ECO:0000256" key="8">
    <source>
        <dbReference type="SAM" id="MobiDB-lite"/>
    </source>
</evidence>
<reference evidence="10 11" key="1">
    <citation type="submission" date="2019-12" db="EMBL/GenBank/DDBJ databases">
        <title>Nitratireductor arenosus sp. nov., Isolated from sea sand, Jeju island, South Korea.</title>
        <authorList>
            <person name="Kim W."/>
        </authorList>
    </citation>
    <scope>NUCLEOTIDE SEQUENCE [LARGE SCALE GENOMIC DNA]</scope>
    <source>
        <strain evidence="10 11">CAU 1489</strain>
    </source>
</reference>
<dbReference type="InterPro" id="IPR006314">
    <property type="entry name" value="Dyp_peroxidase"/>
</dbReference>
<evidence type="ECO:0000256" key="6">
    <source>
        <dbReference type="ARBA" id="ARBA00023002"/>
    </source>
</evidence>
<dbReference type="Gene3D" id="1.10.630.10">
    <property type="entry name" value="Cytochrome P450"/>
    <property type="match status" value="1"/>
</dbReference>
<dbReference type="PROSITE" id="PS51404">
    <property type="entry name" value="DYP_PEROXIDASE"/>
    <property type="match status" value="1"/>
</dbReference>